<organism evidence="16 17">
    <name type="scientific">Sediminicoccus rosea</name>
    <dbReference type="NCBI Taxonomy" id="1225128"/>
    <lineage>
        <taxon>Bacteria</taxon>
        <taxon>Pseudomonadati</taxon>
        <taxon>Pseudomonadota</taxon>
        <taxon>Alphaproteobacteria</taxon>
        <taxon>Acetobacterales</taxon>
        <taxon>Roseomonadaceae</taxon>
        <taxon>Sediminicoccus</taxon>
    </lineage>
</organism>
<evidence type="ECO:0000256" key="2">
    <source>
        <dbReference type="ARBA" id="ARBA00004651"/>
    </source>
</evidence>
<evidence type="ECO:0000256" key="13">
    <source>
        <dbReference type="SAM" id="Phobius"/>
    </source>
</evidence>
<dbReference type="InterPro" id="IPR005467">
    <property type="entry name" value="His_kinase_dom"/>
</dbReference>
<evidence type="ECO:0000256" key="6">
    <source>
        <dbReference type="ARBA" id="ARBA00022692"/>
    </source>
</evidence>
<dbReference type="Pfam" id="PF00072">
    <property type="entry name" value="Response_reg"/>
    <property type="match status" value="1"/>
</dbReference>
<evidence type="ECO:0000256" key="9">
    <source>
        <dbReference type="ARBA" id="ARBA00022989"/>
    </source>
</evidence>
<gene>
    <name evidence="16" type="ORF">R9Z33_16935</name>
</gene>
<dbReference type="InterPro" id="IPR001789">
    <property type="entry name" value="Sig_transdc_resp-reg_receiver"/>
</dbReference>
<keyword evidence="6 13" id="KW-0812">Transmembrane</keyword>
<dbReference type="PANTHER" id="PTHR45339">
    <property type="entry name" value="HYBRID SIGNAL TRANSDUCTION HISTIDINE KINASE J"/>
    <property type="match status" value="1"/>
</dbReference>
<evidence type="ECO:0000256" key="5">
    <source>
        <dbReference type="ARBA" id="ARBA00022553"/>
    </source>
</evidence>
<dbReference type="InterPro" id="IPR035965">
    <property type="entry name" value="PAS-like_dom_sf"/>
</dbReference>
<dbReference type="SMART" id="SM00388">
    <property type="entry name" value="HisKA"/>
    <property type="match status" value="1"/>
</dbReference>
<dbReference type="EMBL" id="CP137852">
    <property type="protein sequence ID" value="WPB83788.1"/>
    <property type="molecule type" value="Genomic_DNA"/>
</dbReference>
<evidence type="ECO:0000256" key="3">
    <source>
        <dbReference type="ARBA" id="ARBA00012438"/>
    </source>
</evidence>
<keyword evidence="17" id="KW-1185">Reference proteome</keyword>
<evidence type="ECO:0000256" key="8">
    <source>
        <dbReference type="ARBA" id="ARBA00022840"/>
    </source>
</evidence>
<dbReference type="SMART" id="SM00387">
    <property type="entry name" value="HATPase_c"/>
    <property type="match status" value="1"/>
</dbReference>
<evidence type="ECO:0000256" key="1">
    <source>
        <dbReference type="ARBA" id="ARBA00000085"/>
    </source>
</evidence>
<evidence type="ECO:0000259" key="15">
    <source>
        <dbReference type="PROSITE" id="PS50110"/>
    </source>
</evidence>
<keyword evidence="11 13" id="KW-0472">Membrane</keyword>
<evidence type="ECO:0000313" key="16">
    <source>
        <dbReference type="EMBL" id="WPB83788.1"/>
    </source>
</evidence>
<dbReference type="InterPro" id="IPR036890">
    <property type="entry name" value="HATPase_C_sf"/>
</dbReference>
<name>A0ABZ0PDL6_9PROT</name>
<evidence type="ECO:0000256" key="4">
    <source>
        <dbReference type="ARBA" id="ARBA00022475"/>
    </source>
</evidence>
<dbReference type="Proteomes" id="UP001305521">
    <property type="component" value="Chromosome"/>
</dbReference>
<sequence>MTHGRPLRIGIAVCGVVLLLTQALAVAALLDASRRTAMESATGLTERAGHAVRDAINRTLFQVDATLASLPALLAPVLSSPGTAANTTESRDLERVNGQLRHINSQNFAVRDLLLVDGAGRTIAAALPASRRRPLPAPIGPGYVSAGLSAGGLLVSEPVRNAANGEWSVFFARPLHLPGLGDVHGVAEVQVPMLANLMAPGIETPGLRVWLERAGGTILAATAQSQGLRLAPSTGERTTPAIHASRLDGREVIGTSWQTLYPALRLSTEMEVDAALAAWRANRDRTVMISAAFVVLTIALMIALIVWLAQRDRAEADRLAWRRQLEDALDSMTDGFVMFDAEDRLVVSNRSYRDMYRISAPFIQPGARFDDIIREGARRGQYPQLKGEPTEAAIEAFLHDLKQRRRRGELLQFERLLPDGRWLLLTERPMPDGGIVGIRTDITELKRAMAELSVARDMAQGASAAKGMFLARMSHELRTPLNAVLGFAELLLQNSDLGTGQREQLGLVYNAAAHLRDVVNTLLDLSKAEARSLDMKPRATALRPLAEVCAALVAPEVERRRIALALDVDAALPATVLVDPLCLRQILLNLLSNAVKFTPAAGRVVMRLSQIRPGWVRIEVEDSGTGIPEEKRSLLFRDFSQIGAPVEPGAPSTGLGLAISAQLVAAMDGRIGCDSAPVRGALFWVELPVPAVSEPEIADAALASEPSPAAEPEATRQLRLLVADDILVNRSLARVMLEKAGHVVDLVADGMAAVEAVQRTQYDVVLMDVQMPGMDGLEATRRIRALEGPAAHVVIIALSASAMIDQVEACLEAGMDGHLAKPINRAQLLDKLAEVTRRRGEASAGPADGLAHGAARLRERMGAAAEPIIRGFMQEVRTGLNLLPGHAARGDMTSLAAAARRLAPVLRELDAASAAEATTRLEHVAVTGGEVSREFTAWQRATAALERELHEADPSVTEERHAHERG</sequence>
<evidence type="ECO:0000256" key="12">
    <source>
        <dbReference type="PROSITE-ProRule" id="PRU00169"/>
    </source>
</evidence>
<dbReference type="Gene3D" id="1.10.287.130">
    <property type="match status" value="1"/>
</dbReference>
<feature type="domain" description="Response regulatory" evidence="15">
    <location>
        <begin position="719"/>
        <end position="836"/>
    </location>
</feature>
<comment type="subcellular location">
    <subcellularLocation>
        <location evidence="2">Cell membrane</location>
        <topology evidence="2">Multi-pass membrane protein</topology>
    </subcellularLocation>
</comment>
<dbReference type="Pfam" id="PF02518">
    <property type="entry name" value="HATPase_c"/>
    <property type="match status" value="1"/>
</dbReference>
<keyword evidence="10" id="KW-0902">Two-component regulatory system</keyword>
<dbReference type="SUPFAM" id="SSF52172">
    <property type="entry name" value="CheY-like"/>
    <property type="match status" value="1"/>
</dbReference>
<evidence type="ECO:0000256" key="10">
    <source>
        <dbReference type="ARBA" id="ARBA00023012"/>
    </source>
</evidence>
<dbReference type="InterPro" id="IPR004358">
    <property type="entry name" value="Sig_transdc_His_kin-like_C"/>
</dbReference>
<evidence type="ECO:0000313" key="17">
    <source>
        <dbReference type="Proteomes" id="UP001305521"/>
    </source>
</evidence>
<evidence type="ECO:0000256" key="7">
    <source>
        <dbReference type="ARBA" id="ARBA00022741"/>
    </source>
</evidence>
<keyword evidence="7" id="KW-0547">Nucleotide-binding</keyword>
<dbReference type="InterPro" id="IPR003594">
    <property type="entry name" value="HATPase_dom"/>
</dbReference>
<dbReference type="EC" id="2.7.13.3" evidence="3"/>
<dbReference type="CDD" id="cd18773">
    <property type="entry name" value="PDC1_HK_sensor"/>
    <property type="match status" value="1"/>
</dbReference>
<dbReference type="SUPFAM" id="SSF47226">
    <property type="entry name" value="Histidine-containing phosphotransfer domain, HPT domain"/>
    <property type="match status" value="1"/>
</dbReference>
<dbReference type="InterPro" id="IPR003661">
    <property type="entry name" value="HisK_dim/P_dom"/>
</dbReference>
<evidence type="ECO:0000259" key="14">
    <source>
        <dbReference type="PROSITE" id="PS50109"/>
    </source>
</evidence>
<accession>A0ABZ0PDL6</accession>
<keyword evidence="5 12" id="KW-0597">Phosphoprotein</keyword>
<dbReference type="CDD" id="cd16922">
    <property type="entry name" value="HATPase_EvgS-ArcB-TorS-like"/>
    <property type="match status" value="1"/>
</dbReference>
<dbReference type="SUPFAM" id="SSF47384">
    <property type="entry name" value="Homodimeric domain of signal transducing histidine kinase"/>
    <property type="match status" value="1"/>
</dbReference>
<dbReference type="Pfam" id="PF12860">
    <property type="entry name" value="PAS_7"/>
    <property type="match status" value="1"/>
</dbReference>
<dbReference type="Gene3D" id="3.30.565.10">
    <property type="entry name" value="Histidine kinase-like ATPase, C-terminal domain"/>
    <property type="match status" value="1"/>
</dbReference>
<feature type="modified residue" description="4-aspartylphosphate" evidence="12">
    <location>
        <position position="768"/>
    </location>
</feature>
<dbReference type="RefSeq" id="WP_318647745.1">
    <property type="nucleotide sequence ID" value="NZ_CP137852.1"/>
</dbReference>
<dbReference type="SUPFAM" id="SSF55785">
    <property type="entry name" value="PYP-like sensor domain (PAS domain)"/>
    <property type="match status" value="1"/>
</dbReference>
<protein>
    <recommendedName>
        <fullName evidence="3">histidine kinase</fullName>
        <ecNumber evidence="3">2.7.13.3</ecNumber>
    </recommendedName>
</protein>
<proteinExistence type="predicted"/>
<dbReference type="InterPro" id="IPR011006">
    <property type="entry name" value="CheY-like_superfamily"/>
</dbReference>
<dbReference type="Pfam" id="PF00512">
    <property type="entry name" value="HisKA"/>
    <property type="match status" value="1"/>
</dbReference>
<dbReference type="PROSITE" id="PS50110">
    <property type="entry name" value="RESPONSE_REGULATORY"/>
    <property type="match status" value="1"/>
</dbReference>
<dbReference type="Gene3D" id="3.40.50.2300">
    <property type="match status" value="1"/>
</dbReference>
<keyword evidence="8" id="KW-0067">ATP-binding</keyword>
<dbReference type="PRINTS" id="PR00344">
    <property type="entry name" value="BCTRLSENSOR"/>
</dbReference>
<keyword evidence="9 13" id="KW-1133">Transmembrane helix</keyword>
<feature type="domain" description="Histidine kinase" evidence="14">
    <location>
        <begin position="472"/>
        <end position="691"/>
    </location>
</feature>
<dbReference type="PROSITE" id="PS50109">
    <property type="entry name" value="HIS_KIN"/>
    <property type="match status" value="1"/>
</dbReference>
<dbReference type="Gene3D" id="3.30.450.20">
    <property type="entry name" value="PAS domain"/>
    <property type="match status" value="2"/>
</dbReference>
<dbReference type="CDD" id="cd17546">
    <property type="entry name" value="REC_hyHK_CKI1_RcsC-like"/>
    <property type="match status" value="1"/>
</dbReference>
<dbReference type="SUPFAM" id="SSF55874">
    <property type="entry name" value="ATPase domain of HSP90 chaperone/DNA topoisomerase II/histidine kinase"/>
    <property type="match status" value="1"/>
</dbReference>
<evidence type="ECO:0000256" key="11">
    <source>
        <dbReference type="ARBA" id="ARBA00023136"/>
    </source>
</evidence>
<keyword evidence="4" id="KW-1003">Cell membrane</keyword>
<dbReference type="InterPro" id="IPR036097">
    <property type="entry name" value="HisK_dim/P_sf"/>
</dbReference>
<dbReference type="PANTHER" id="PTHR45339:SF1">
    <property type="entry name" value="HYBRID SIGNAL TRANSDUCTION HISTIDINE KINASE J"/>
    <property type="match status" value="1"/>
</dbReference>
<comment type="catalytic activity">
    <reaction evidence="1">
        <text>ATP + protein L-histidine = ADP + protein N-phospho-L-histidine.</text>
        <dbReference type="EC" id="2.7.13.3"/>
    </reaction>
</comment>
<dbReference type="CDD" id="cd00082">
    <property type="entry name" value="HisKA"/>
    <property type="match status" value="1"/>
</dbReference>
<reference evidence="16 17" key="1">
    <citation type="submission" date="2023-11" db="EMBL/GenBank/DDBJ databases">
        <title>Arctic aerobic anoxygenic photoheterotroph Sediminicoccus rosea KRV36 adapts its photosynthesis to long days of polar summer.</title>
        <authorList>
            <person name="Tomasch J."/>
            <person name="Kopejtka K."/>
            <person name="Bily T."/>
            <person name="Gardiner A.T."/>
            <person name="Gardian Z."/>
            <person name="Shivaramu S."/>
            <person name="Koblizek M."/>
            <person name="Engelhardt F."/>
            <person name="Kaftan D."/>
        </authorList>
    </citation>
    <scope>NUCLEOTIDE SEQUENCE [LARGE SCALE GENOMIC DNA]</scope>
    <source>
        <strain evidence="16 17">R-30</strain>
    </source>
</reference>
<dbReference type="SMART" id="SM00448">
    <property type="entry name" value="REC"/>
    <property type="match status" value="1"/>
</dbReference>
<dbReference type="InterPro" id="IPR036641">
    <property type="entry name" value="HPT_dom_sf"/>
</dbReference>
<feature type="transmembrane region" description="Helical" evidence="13">
    <location>
        <begin position="287"/>
        <end position="309"/>
    </location>
</feature>